<protein>
    <submittedName>
        <fullName evidence="2">Uncharacterized protein</fullName>
    </submittedName>
</protein>
<dbReference type="GeneID" id="8106968"/>
<dbReference type="OMA" id="HEIVRTY"/>
<name>B8M2H1_TALSN</name>
<dbReference type="STRING" id="441959.B8M2H1"/>
<dbReference type="EMBL" id="EQ962653">
    <property type="protein sequence ID" value="EED21635.1"/>
    <property type="molecule type" value="Genomic_DNA"/>
</dbReference>
<accession>B8M2H1</accession>
<dbReference type="eggNOG" id="ENOG502S1QQ">
    <property type="taxonomic scope" value="Eukaryota"/>
</dbReference>
<feature type="region of interest" description="Disordered" evidence="1">
    <location>
        <begin position="1"/>
        <end position="43"/>
    </location>
</feature>
<dbReference type="Proteomes" id="UP000001745">
    <property type="component" value="Unassembled WGS sequence"/>
</dbReference>
<evidence type="ECO:0000313" key="3">
    <source>
        <dbReference type="Proteomes" id="UP000001745"/>
    </source>
</evidence>
<dbReference type="RefSeq" id="XP_002478598.1">
    <property type="nucleotide sequence ID" value="XM_002478553.1"/>
</dbReference>
<dbReference type="PhylomeDB" id="B8M2H1"/>
<proteinExistence type="predicted"/>
<dbReference type="HOGENOM" id="CLU_070836_0_0_1"/>
<dbReference type="PANTHER" id="PTHR38696:SF1">
    <property type="entry name" value="MEDIATOR OF RNA POLYMERASE II TRANSCRIPTION SUBUNIT 13"/>
    <property type="match status" value="1"/>
</dbReference>
<evidence type="ECO:0000256" key="1">
    <source>
        <dbReference type="SAM" id="MobiDB-lite"/>
    </source>
</evidence>
<dbReference type="VEuPathDB" id="FungiDB:TSTA_088710"/>
<dbReference type="OrthoDB" id="58379at2759"/>
<organism evidence="2 3">
    <name type="scientific">Talaromyces stipitatus (strain ATCC 10500 / CBS 375.48 / QM 6759 / NRRL 1006)</name>
    <name type="common">Penicillium stipitatum</name>
    <dbReference type="NCBI Taxonomy" id="441959"/>
    <lineage>
        <taxon>Eukaryota</taxon>
        <taxon>Fungi</taxon>
        <taxon>Dikarya</taxon>
        <taxon>Ascomycota</taxon>
        <taxon>Pezizomycotina</taxon>
        <taxon>Eurotiomycetes</taxon>
        <taxon>Eurotiomycetidae</taxon>
        <taxon>Eurotiales</taxon>
        <taxon>Trichocomaceae</taxon>
        <taxon>Talaromyces</taxon>
        <taxon>Talaromyces sect. Talaromyces</taxon>
    </lineage>
</organism>
<dbReference type="PANTHER" id="PTHR38696">
    <property type="entry name" value="MEDIATOR OF RNA POLYMERASE II TRANSCRIPTION SUBUNIT 13"/>
    <property type="match status" value="1"/>
</dbReference>
<evidence type="ECO:0000313" key="2">
    <source>
        <dbReference type="EMBL" id="EED21635.1"/>
    </source>
</evidence>
<dbReference type="InParanoid" id="B8M2H1"/>
<keyword evidence="3" id="KW-1185">Reference proteome</keyword>
<reference evidence="3" key="1">
    <citation type="journal article" date="2015" name="Genome Announc.">
        <title>Genome sequence of the AIDS-associated pathogen Penicillium marneffei (ATCC18224) and its near taxonomic relative Talaromyces stipitatus (ATCC10500).</title>
        <authorList>
            <person name="Nierman W.C."/>
            <person name="Fedorova-Abrams N.D."/>
            <person name="Andrianopoulos A."/>
        </authorList>
    </citation>
    <scope>NUCLEOTIDE SEQUENCE [LARGE SCALE GENOMIC DNA]</scope>
    <source>
        <strain evidence="3">ATCC 10500 / CBS 375.48 / QM 6759 / NRRL 1006</strain>
    </source>
</reference>
<feature type="compositionally biased region" description="Polar residues" evidence="1">
    <location>
        <begin position="31"/>
        <end position="43"/>
    </location>
</feature>
<sequence>MNPSTDDTSAPPPPYDLSSSSNNFNRDKKTSSAQKSPQNISSPSRTELACVSLHMSDRIRLLNFRPEHVRIITDVIRANTVKGVPQVRLYDQATEIKLGGYPWMRGGTRPLPEDRIGAIRVIIAVLKTCYDLGWVVQLASDIWRKGSLDKDTVIMRYTHQPQRPTSHWLGISFDSSDLLNIINAPPSLGPAIAARFGDKVSSHKVETRGYYEIKFHGYPWRPSGTGCDTWYCCRDADYVEGTAVY</sequence>
<dbReference type="AlphaFoldDB" id="B8M2H1"/>
<gene>
    <name evidence="2" type="ORF">TSTA_088710</name>
</gene>